<comment type="catalytic activity">
    <reaction evidence="9">
        <text>feruloyl-polysaccharide + H2O = ferulate + polysaccharide.</text>
        <dbReference type="EC" id="3.1.1.73"/>
    </reaction>
</comment>
<evidence type="ECO:0000256" key="6">
    <source>
        <dbReference type="ARBA" id="ARBA00022801"/>
    </source>
</evidence>
<dbReference type="OrthoDB" id="424610at2759"/>
<dbReference type="EMBL" id="ML977372">
    <property type="protein sequence ID" value="KAF2105785.1"/>
    <property type="molecule type" value="Genomic_DNA"/>
</dbReference>
<evidence type="ECO:0000256" key="4">
    <source>
        <dbReference type="ARBA" id="ARBA00022651"/>
    </source>
</evidence>
<evidence type="ECO:0000256" key="3">
    <source>
        <dbReference type="ARBA" id="ARBA00022525"/>
    </source>
</evidence>
<dbReference type="InterPro" id="IPR043595">
    <property type="entry name" value="FaeB/C/D"/>
</dbReference>
<evidence type="ECO:0000256" key="7">
    <source>
        <dbReference type="ARBA" id="ARBA00023277"/>
    </source>
</evidence>
<evidence type="ECO:0000256" key="2">
    <source>
        <dbReference type="ARBA" id="ARBA00013091"/>
    </source>
</evidence>
<keyword evidence="3" id="KW-0964">Secreted</keyword>
<dbReference type="PANTHER" id="PTHR38050">
    <property type="match status" value="1"/>
</dbReference>
<dbReference type="Proteomes" id="UP000799770">
    <property type="component" value="Unassembled WGS sequence"/>
</dbReference>
<dbReference type="GO" id="GO:0005576">
    <property type="term" value="C:extracellular region"/>
    <property type="evidence" value="ECO:0007669"/>
    <property type="project" value="UniProtKB-SubCell"/>
</dbReference>
<dbReference type="SUPFAM" id="SSF53474">
    <property type="entry name" value="alpha/beta-Hydrolases"/>
    <property type="match status" value="1"/>
</dbReference>
<dbReference type="GO" id="GO:0045493">
    <property type="term" value="P:xylan catabolic process"/>
    <property type="evidence" value="ECO:0007669"/>
    <property type="project" value="UniProtKB-KW"/>
</dbReference>
<evidence type="ECO:0000256" key="5">
    <source>
        <dbReference type="ARBA" id="ARBA00022729"/>
    </source>
</evidence>
<organism evidence="10 11">
    <name type="scientific">Lophiotrema nucula</name>
    <dbReference type="NCBI Taxonomy" id="690887"/>
    <lineage>
        <taxon>Eukaryota</taxon>
        <taxon>Fungi</taxon>
        <taxon>Dikarya</taxon>
        <taxon>Ascomycota</taxon>
        <taxon>Pezizomycotina</taxon>
        <taxon>Dothideomycetes</taxon>
        <taxon>Pleosporomycetidae</taxon>
        <taxon>Pleosporales</taxon>
        <taxon>Lophiotremataceae</taxon>
        <taxon>Lophiotrema</taxon>
    </lineage>
</organism>
<dbReference type="EC" id="3.1.1.73" evidence="2"/>
<keyword evidence="8" id="KW-0624">Polysaccharide degradation</keyword>
<keyword evidence="7" id="KW-0119">Carbohydrate metabolism</keyword>
<keyword evidence="6" id="KW-0378">Hydrolase</keyword>
<proteinExistence type="predicted"/>
<keyword evidence="11" id="KW-1185">Reference proteome</keyword>
<dbReference type="AlphaFoldDB" id="A0A6A5YFE1"/>
<evidence type="ECO:0000256" key="1">
    <source>
        <dbReference type="ARBA" id="ARBA00004613"/>
    </source>
</evidence>
<evidence type="ECO:0000313" key="10">
    <source>
        <dbReference type="EMBL" id="KAF2105785.1"/>
    </source>
</evidence>
<gene>
    <name evidence="10" type="ORF">BDV96DRAFT_607992</name>
</gene>
<name>A0A6A5YFE1_9PLEO</name>
<protein>
    <recommendedName>
        <fullName evidence="2">feruloyl esterase</fullName>
        <ecNumber evidence="2">3.1.1.73</ecNumber>
    </recommendedName>
</protein>
<keyword evidence="4" id="KW-0858">Xylan degradation</keyword>
<evidence type="ECO:0000256" key="8">
    <source>
        <dbReference type="ARBA" id="ARBA00023326"/>
    </source>
</evidence>
<dbReference type="PANTHER" id="PTHR38050:SF3">
    <property type="entry name" value="FERULOYL ESTERASE D"/>
    <property type="match status" value="1"/>
</dbReference>
<keyword evidence="5" id="KW-0732">Signal</keyword>
<dbReference type="GO" id="GO:0030600">
    <property type="term" value="F:feruloyl esterase activity"/>
    <property type="evidence" value="ECO:0007669"/>
    <property type="project" value="UniProtKB-EC"/>
</dbReference>
<comment type="subcellular location">
    <subcellularLocation>
        <location evidence="1">Secreted</location>
    </subcellularLocation>
</comment>
<sequence length="219" mass="23269">MAPLRGSAQKIVHGEHPNKGGALPYRGLKAITNNIAIFVVPDGLKTDSGADLCINTDLRFSMGFSYGGAISYTLACAQPEMPSALAVISGAQLSGCSGGTKPVAYYGQHGTKDSVLTVSQGRALRDKFVTNNGCTKLASEPRPNGENSVKTVYTGCKVGYPLTWVIHDGDHNPLQMVQTIETLFAADSIMIPNPQALSNVGDKMLVKVDVGTLHRRRHS</sequence>
<accession>A0A6A5YFE1</accession>
<dbReference type="Gene3D" id="3.40.50.1820">
    <property type="entry name" value="alpha/beta hydrolase"/>
    <property type="match status" value="1"/>
</dbReference>
<evidence type="ECO:0000313" key="11">
    <source>
        <dbReference type="Proteomes" id="UP000799770"/>
    </source>
</evidence>
<reference evidence="10" key="1">
    <citation type="journal article" date="2020" name="Stud. Mycol.">
        <title>101 Dothideomycetes genomes: a test case for predicting lifestyles and emergence of pathogens.</title>
        <authorList>
            <person name="Haridas S."/>
            <person name="Albert R."/>
            <person name="Binder M."/>
            <person name="Bloem J."/>
            <person name="Labutti K."/>
            <person name="Salamov A."/>
            <person name="Andreopoulos B."/>
            <person name="Baker S."/>
            <person name="Barry K."/>
            <person name="Bills G."/>
            <person name="Bluhm B."/>
            <person name="Cannon C."/>
            <person name="Castanera R."/>
            <person name="Culley D."/>
            <person name="Daum C."/>
            <person name="Ezra D."/>
            <person name="Gonzalez J."/>
            <person name="Henrissat B."/>
            <person name="Kuo A."/>
            <person name="Liang C."/>
            <person name="Lipzen A."/>
            <person name="Lutzoni F."/>
            <person name="Magnuson J."/>
            <person name="Mondo S."/>
            <person name="Nolan M."/>
            <person name="Ohm R."/>
            <person name="Pangilinan J."/>
            <person name="Park H.-J."/>
            <person name="Ramirez L."/>
            <person name="Alfaro M."/>
            <person name="Sun H."/>
            <person name="Tritt A."/>
            <person name="Yoshinaga Y."/>
            <person name="Zwiers L.-H."/>
            <person name="Turgeon B."/>
            <person name="Goodwin S."/>
            <person name="Spatafora J."/>
            <person name="Crous P."/>
            <person name="Grigoriev I."/>
        </authorList>
    </citation>
    <scope>NUCLEOTIDE SEQUENCE</scope>
    <source>
        <strain evidence="10">CBS 627.86</strain>
    </source>
</reference>
<dbReference type="InterPro" id="IPR029058">
    <property type="entry name" value="AB_hydrolase_fold"/>
</dbReference>
<evidence type="ECO:0000256" key="9">
    <source>
        <dbReference type="ARBA" id="ARBA00034075"/>
    </source>
</evidence>